<dbReference type="Proteomes" id="UP000031737">
    <property type="component" value="Unassembled WGS sequence"/>
</dbReference>
<evidence type="ECO:0000256" key="1">
    <source>
        <dbReference type="SAM" id="MobiDB-lite"/>
    </source>
</evidence>
<comment type="caution">
    <text evidence="2">The sequence shown here is derived from an EMBL/GenBank/DDBJ whole genome shotgun (WGS) entry which is preliminary data.</text>
</comment>
<dbReference type="EMBL" id="AUPL01008927">
    <property type="protein sequence ID" value="ESL04775.1"/>
    <property type="molecule type" value="Genomic_DNA"/>
</dbReference>
<keyword evidence="3" id="KW-1185">Reference proteome</keyword>
<feature type="region of interest" description="Disordered" evidence="1">
    <location>
        <begin position="20"/>
        <end position="59"/>
    </location>
</feature>
<reference evidence="2 3" key="1">
    <citation type="submission" date="2013-07" db="EMBL/GenBank/DDBJ databases">
        <authorList>
            <person name="Stoco P.H."/>
            <person name="Wagner G."/>
            <person name="Gerber A."/>
            <person name="Zaha A."/>
            <person name="Thompson C."/>
            <person name="Bartholomeu D.C."/>
            <person name="Luckemeyer D.D."/>
            <person name="Bahia D."/>
            <person name="Loreto E."/>
            <person name="Prestes E.B."/>
            <person name="Lima F.M."/>
            <person name="Rodrigues-Luiz G."/>
            <person name="Vallejo G.A."/>
            <person name="Filho J.F."/>
            <person name="Monteiro K.M."/>
            <person name="Tyler K.M."/>
            <person name="de Almeida L.G."/>
            <person name="Ortiz M.F."/>
            <person name="Siervo M.A."/>
            <person name="de Moraes M.H."/>
            <person name="Cunha O.L."/>
            <person name="Mendonca-Neto R."/>
            <person name="Silva R."/>
            <person name="Teixeira S.M."/>
            <person name="Murta S.M."/>
            <person name="Sincero T.C."/>
            <person name="Mendes T.A."/>
            <person name="Urmenyi T.P."/>
            <person name="Silva V.G."/>
            <person name="da Rocha W.D."/>
            <person name="Andersson B."/>
            <person name="Romanha A.J."/>
            <person name="Steindel M."/>
            <person name="de Vasconcelos A.T."/>
            <person name="Grisard E.C."/>
        </authorList>
    </citation>
    <scope>NUCLEOTIDE SEQUENCE [LARGE SCALE GENOMIC DNA]</scope>
    <source>
        <strain evidence="2 3">SC58</strain>
    </source>
</reference>
<protein>
    <submittedName>
        <fullName evidence="2">Uncharacterized protein</fullName>
    </submittedName>
</protein>
<dbReference type="VEuPathDB" id="TriTrypDB:TRSC58_07711"/>
<accession>A0A061ISD0</accession>
<feature type="compositionally biased region" description="Basic residues" evidence="1">
    <location>
        <begin position="20"/>
        <end position="32"/>
    </location>
</feature>
<proteinExistence type="predicted"/>
<evidence type="ECO:0000313" key="2">
    <source>
        <dbReference type="EMBL" id="ESL04775.1"/>
    </source>
</evidence>
<feature type="compositionally biased region" description="Basic and acidic residues" evidence="1">
    <location>
        <begin position="33"/>
        <end position="42"/>
    </location>
</feature>
<evidence type="ECO:0000313" key="3">
    <source>
        <dbReference type="Proteomes" id="UP000031737"/>
    </source>
</evidence>
<sequence length="83" mass="9842">MLFCFSWTCPSVFSILLRRRSGTKRNKQKKKKKESDTHKSAEKQSPIATHTHLHTEEENNRGPYMHVLLRALRLCIRKCYQVI</sequence>
<gene>
    <name evidence="2" type="ORF">TRSC58_07711</name>
</gene>
<organism evidence="2 3">
    <name type="scientific">Trypanosoma rangeli SC58</name>
    <dbReference type="NCBI Taxonomy" id="429131"/>
    <lineage>
        <taxon>Eukaryota</taxon>
        <taxon>Discoba</taxon>
        <taxon>Euglenozoa</taxon>
        <taxon>Kinetoplastea</taxon>
        <taxon>Metakinetoplastina</taxon>
        <taxon>Trypanosomatida</taxon>
        <taxon>Trypanosomatidae</taxon>
        <taxon>Trypanosoma</taxon>
        <taxon>Herpetosoma</taxon>
    </lineage>
</organism>
<dbReference type="AlphaFoldDB" id="A0A061ISD0"/>
<name>A0A061ISD0_TRYRA</name>